<organism evidence="2 3">
    <name type="scientific">Pseudohongiella nitratireducens</name>
    <dbReference type="NCBI Taxonomy" id="1768907"/>
    <lineage>
        <taxon>Bacteria</taxon>
        <taxon>Pseudomonadati</taxon>
        <taxon>Pseudomonadota</taxon>
        <taxon>Gammaproteobacteria</taxon>
        <taxon>Pseudomonadales</taxon>
        <taxon>Pseudohongiellaceae</taxon>
        <taxon>Pseudohongiella</taxon>
    </lineage>
</organism>
<keyword evidence="3" id="KW-1185">Reference proteome</keyword>
<dbReference type="Proteomes" id="UP000627715">
    <property type="component" value="Unassembled WGS sequence"/>
</dbReference>
<dbReference type="EMBL" id="BMIY01000009">
    <property type="protein sequence ID" value="GFZ78040.1"/>
    <property type="molecule type" value="Genomic_DNA"/>
</dbReference>
<proteinExistence type="predicted"/>
<dbReference type="OrthoDB" id="8456590at2"/>
<dbReference type="SUPFAM" id="SSF160631">
    <property type="entry name" value="SMI1/KNR4-like"/>
    <property type="match status" value="1"/>
</dbReference>
<dbReference type="RefSeq" id="WP_068810464.1">
    <property type="nucleotide sequence ID" value="NZ_BMIY01000009.1"/>
</dbReference>
<name>A0A916VIV1_9GAMM</name>
<reference evidence="2" key="1">
    <citation type="journal article" date="2014" name="Int. J. Syst. Evol. Microbiol.">
        <title>Complete genome sequence of Corynebacterium casei LMG S-19264T (=DSM 44701T), isolated from a smear-ripened cheese.</title>
        <authorList>
            <consortium name="US DOE Joint Genome Institute (JGI-PGF)"/>
            <person name="Walter F."/>
            <person name="Albersmeier A."/>
            <person name="Kalinowski J."/>
            <person name="Ruckert C."/>
        </authorList>
    </citation>
    <scope>NUCLEOTIDE SEQUENCE</scope>
    <source>
        <strain evidence="2">CGMCC 1.15425</strain>
    </source>
</reference>
<dbReference type="Gene3D" id="3.40.1580.10">
    <property type="entry name" value="SMI1/KNR4-like"/>
    <property type="match status" value="1"/>
</dbReference>
<dbReference type="Pfam" id="PF14567">
    <property type="entry name" value="SUKH_5"/>
    <property type="match status" value="1"/>
</dbReference>
<comment type="caution">
    <text evidence="2">The sequence shown here is derived from an EMBL/GenBank/DDBJ whole genome shotgun (WGS) entry which is preliminary data.</text>
</comment>
<dbReference type="InterPro" id="IPR018958">
    <property type="entry name" value="Knr4/Smi1-like_dom"/>
</dbReference>
<evidence type="ECO:0000259" key="1">
    <source>
        <dbReference type="SMART" id="SM00860"/>
    </source>
</evidence>
<accession>A0A916VIV1</accession>
<evidence type="ECO:0000313" key="2">
    <source>
        <dbReference type="EMBL" id="GFZ78040.1"/>
    </source>
</evidence>
<dbReference type="AlphaFoldDB" id="A0A916VIV1"/>
<dbReference type="InterPro" id="IPR037883">
    <property type="entry name" value="Knr4/Smi1-like_sf"/>
</dbReference>
<sequence>MEDIIEQLRECNEPVSVTLELPDEDLLVEIEEQLYMSIPADMRVYLLEVSDVVYGALEPVTVTDERSHTFLPDVAAQAWNVGMPRHLLPVCAYGEGFYCIDPDGKVQYWDGQDLGPDANGESEWDSIWHWVQQVWLQA</sequence>
<gene>
    <name evidence="2" type="ORF">GCM10011403_21360</name>
</gene>
<dbReference type="SMART" id="SM00860">
    <property type="entry name" value="SMI1_KNR4"/>
    <property type="match status" value="1"/>
</dbReference>
<protein>
    <submittedName>
        <fullName evidence="2">Cell wall assembly protein</fullName>
    </submittedName>
</protein>
<reference evidence="2" key="2">
    <citation type="submission" date="2020-09" db="EMBL/GenBank/DDBJ databases">
        <authorList>
            <person name="Sun Q."/>
            <person name="Zhou Y."/>
        </authorList>
    </citation>
    <scope>NUCLEOTIDE SEQUENCE</scope>
    <source>
        <strain evidence="2">CGMCC 1.15425</strain>
    </source>
</reference>
<evidence type="ECO:0000313" key="3">
    <source>
        <dbReference type="Proteomes" id="UP000627715"/>
    </source>
</evidence>
<feature type="domain" description="Knr4/Smi1-like" evidence="1">
    <location>
        <begin position="21"/>
        <end position="133"/>
    </location>
</feature>